<dbReference type="AlphaFoldDB" id="W4RMS6"/>
<keyword evidence="1" id="KW-0808">Transferase</keyword>
<reference evidence="1 2" key="1">
    <citation type="submission" date="2013-12" db="EMBL/GenBank/DDBJ databases">
        <title>NBRP : Genome information of microbial organism related human and environment.</title>
        <authorList>
            <person name="Hattori M."/>
            <person name="Oshima K."/>
            <person name="Inaba H."/>
            <person name="Suda W."/>
            <person name="Sakamoto M."/>
            <person name="Iino T."/>
            <person name="Kitahara M."/>
            <person name="Oshida Y."/>
            <person name="Iida T."/>
            <person name="Kudo T."/>
            <person name="Itoh T."/>
            <person name="Ahmed I."/>
            <person name="Ohkuma M."/>
        </authorList>
    </citation>
    <scope>NUCLEOTIDE SEQUENCE [LARGE SCALE GENOMIC DNA]</scope>
    <source>
        <strain evidence="1 2">JCM 21738</strain>
    </source>
</reference>
<dbReference type="InterPro" id="IPR029063">
    <property type="entry name" value="SAM-dependent_MTases_sf"/>
</dbReference>
<dbReference type="PANTHER" id="PTHR35276:SF1">
    <property type="entry name" value="TRNA (MNM(5)S(2)U34)-METHYLTRANSFERASE, CHLOROPLASTIC"/>
    <property type="match status" value="1"/>
</dbReference>
<protein>
    <submittedName>
        <fullName evidence="1">SAM-dependent methyltransferase</fullName>
    </submittedName>
</protein>
<keyword evidence="2" id="KW-1185">Reference proteome</keyword>
<dbReference type="Proteomes" id="UP000018949">
    <property type="component" value="Unassembled WGS sequence"/>
</dbReference>
<dbReference type="eggNOG" id="COG0275">
    <property type="taxonomic scope" value="Bacteria"/>
</dbReference>
<gene>
    <name evidence="1" type="ORF">JCM21738_2209</name>
</gene>
<name>W4RMS6_9BACI</name>
<dbReference type="GO" id="GO:0008168">
    <property type="term" value="F:methyltransferase activity"/>
    <property type="evidence" value="ECO:0007669"/>
    <property type="project" value="UniProtKB-KW"/>
</dbReference>
<comment type="caution">
    <text evidence="1">The sequence shown here is derived from an EMBL/GenBank/DDBJ whole genome shotgun (WGS) entry which is preliminary data.</text>
</comment>
<evidence type="ECO:0000313" key="2">
    <source>
        <dbReference type="Proteomes" id="UP000018949"/>
    </source>
</evidence>
<keyword evidence="1" id="KW-0489">Methyltransferase</keyword>
<organism evidence="1 2">
    <name type="scientific">Mesobacillus boroniphilus JCM 21738</name>
    <dbReference type="NCBI Taxonomy" id="1294265"/>
    <lineage>
        <taxon>Bacteria</taxon>
        <taxon>Bacillati</taxon>
        <taxon>Bacillota</taxon>
        <taxon>Bacilli</taxon>
        <taxon>Bacillales</taxon>
        <taxon>Bacillaceae</taxon>
        <taxon>Mesobacillus</taxon>
    </lineage>
</organism>
<proteinExistence type="predicted"/>
<dbReference type="Pfam" id="PF06962">
    <property type="entry name" value="rRNA_methylase"/>
    <property type="match status" value="1"/>
</dbReference>
<dbReference type="EMBL" id="BAUW01000022">
    <property type="protein sequence ID" value="GAE45412.1"/>
    <property type="molecule type" value="Genomic_DNA"/>
</dbReference>
<dbReference type="Gene3D" id="3.40.50.150">
    <property type="entry name" value="Vaccinia Virus protein VP39"/>
    <property type="match status" value="1"/>
</dbReference>
<dbReference type="GO" id="GO:0032259">
    <property type="term" value="P:methylation"/>
    <property type="evidence" value="ECO:0007669"/>
    <property type="project" value="UniProtKB-KW"/>
</dbReference>
<sequence length="60" mass="7046">MAPEGIIVIVIYHGHPEGKVEREYLLRYVKSLDQNIAHVLEYKFLNQKNNPPFIIAIEKR</sequence>
<accession>W4RMS6</accession>
<dbReference type="PANTHER" id="PTHR35276">
    <property type="entry name" value="S-ADENOSYL-L-METHIONINE-DEPENDENT METHYLTRANSFERASES SUPERFAMILY PROTEIN"/>
    <property type="match status" value="1"/>
</dbReference>
<evidence type="ECO:0000313" key="1">
    <source>
        <dbReference type="EMBL" id="GAE45412.1"/>
    </source>
</evidence>
<dbReference type="InterPro" id="IPR010719">
    <property type="entry name" value="MnmM_MeTrfase"/>
</dbReference>